<dbReference type="EC" id="2.7.1.237" evidence="6"/>
<gene>
    <name evidence="7" type="ORF">KTS45_15065</name>
</gene>
<dbReference type="HAMAP" id="MF_00590">
    <property type="entry name" value="Dephospho_CoA_kinase_GTP_dep"/>
    <property type="match status" value="1"/>
</dbReference>
<reference evidence="7 8" key="1">
    <citation type="submission" date="2021-06" db="EMBL/GenBank/DDBJ databases">
        <title>New haloarchaea isolates fom saline soil.</title>
        <authorList>
            <person name="Duran-Viseras A."/>
            <person name="Sanchez-Porro C.S."/>
            <person name="Ventosa A."/>
        </authorList>
    </citation>
    <scope>NUCLEOTIDE SEQUENCE [LARGE SCALE GENOMIC DNA]</scope>
    <source>
        <strain evidence="7 8">JCM 183640</strain>
    </source>
</reference>
<accession>A0A8J8C9J0</accession>
<dbReference type="UniPathway" id="UPA00241"/>
<evidence type="ECO:0000256" key="4">
    <source>
        <dbReference type="ARBA" id="ARBA00022993"/>
    </source>
</evidence>
<dbReference type="PANTHER" id="PTHR40732">
    <property type="entry name" value="UPF0218 PROTEIN TK1697"/>
    <property type="match status" value="1"/>
</dbReference>
<evidence type="ECO:0000313" key="8">
    <source>
        <dbReference type="Proteomes" id="UP000766550"/>
    </source>
</evidence>
<keyword evidence="8" id="KW-1185">Reference proteome</keyword>
<name>A0A8J8C9J0_9EURY</name>
<dbReference type="GO" id="GO:0005525">
    <property type="term" value="F:GTP binding"/>
    <property type="evidence" value="ECO:0007669"/>
    <property type="project" value="UniProtKB-UniRule"/>
</dbReference>
<keyword evidence="4 6" id="KW-0173">Coenzyme A biosynthesis</keyword>
<organism evidence="7 8">
    <name type="scientific">Haloarcula limicola</name>
    <dbReference type="NCBI Taxonomy" id="1429915"/>
    <lineage>
        <taxon>Archaea</taxon>
        <taxon>Methanobacteriati</taxon>
        <taxon>Methanobacteriota</taxon>
        <taxon>Stenosarchaea group</taxon>
        <taxon>Halobacteria</taxon>
        <taxon>Halobacteriales</taxon>
        <taxon>Haloarculaceae</taxon>
        <taxon>Haloarcula</taxon>
    </lineage>
</organism>
<comment type="caution">
    <text evidence="7">The sequence shown here is derived from an EMBL/GenBank/DDBJ whole genome shotgun (WGS) entry which is preliminary data.</text>
</comment>
<feature type="binding site" evidence="6">
    <location>
        <position position="143"/>
    </location>
    <ligand>
        <name>GTP</name>
        <dbReference type="ChEBI" id="CHEBI:37565"/>
    </ligand>
</feature>
<dbReference type="AlphaFoldDB" id="A0A8J8C9J0"/>
<dbReference type="EMBL" id="JAHQXF010000002">
    <property type="protein sequence ID" value="MBV0925525.1"/>
    <property type="molecule type" value="Genomic_DNA"/>
</dbReference>
<keyword evidence="1 6" id="KW-0808">Transferase</keyword>
<dbReference type="Proteomes" id="UP000766550">
    <property type="component" value="Unassembled WGS sequence"/>
</dbReference>
<dbReference type="GO" id="GO:0015937">
    <property type="term" value="P:coenzyme A biosynthetic process"/>
    <property type="evidence" value="ECO:0007669"/>
    <property type="project" value="UniProtKB-UniRule"/>
</dbReference>
<comment type="pathway">
    <text evidence="6">Cofactor biosynthesis; coenzyme A biosynthesis.</text>
</comment>
<evidence type="ECO:0000256" key="2">
    <source>
        <dbReference type="ARBA" id="ARBA00022741"/>
    </source>
</evidence>
<sequence>MSDVLLELPPSLRSELKEPMGRLYTDADALLADAGTPLVAVGDIVTYHLLEAGTVPRLALVDERTKRSAVDSEVTAAISGFDRRITVENPAGTLTRALLDAMREALDGEATTLLDVEGEEDLAALPAVLAVPEDGAVVYGQPDEGMVLVTPDDAARERVRSLLSRMDGDADAALAAVR</sequence>
<feature type="binding site" evidence="6">
    <location>
        <position position="45"/>
    </location>
    <ligand>
        <name>GTP</name>
        <dbReference type="ChEBI" id="CHEBI:37565"/>
    </ligand>
</feature>
<feature type="binding site" evidence="6">
    <location>
        <position position="43"/>
    </location>
    <ligand>
        <name>GTP</name>
        <dbReference type="ChEBI" id="CHEBI:37565"/>
    </ligand>
</feature>
<proteinExistence type="inferred from homology"/>
<feature type="binding site" evidence="6">
    <location>
        <position position="44"/>
    </location>
    <ligand>
        <name>GTP</name>
        <dbReference type="ChEBI" id="CHEBI:37565"/>
    </ligand>
</feature>
<comment type="catalytic activity">
    <reaction evidence="6">
        <text>3'-dephospho-CoA + GTP = GDP + CoA + H(+)</text>
        <dbReference type="Rhea" id="RHEA:61156"/>
        <dbReference type="ChEBI" id="CHEBI:15378"/>
        <dbReference type="ChEBI" id="CHEBI:37565"/>
        <dbReference type="ChEBI" id="CHEBI:57287"/>
        <dbReference type="ChEBI" id="CHEBI:57328"/>
        <dbReference type="ChEBI" id="CHEBI:58189"/>
        <dbReference type="EC" id="2.7.1.237"/>
    </reaction>
</comment>
<dbReference type="InterPro" id="IPR007164">
    <property type="entry name" value="GTP-dep_dephospho-CoA_kin"/>
</dbReference>
<dbReference type="PIRSF" id="PIRSF006533">
    <property type="entry name" value="UCP006533"/>
    <property type="match status" value="1"/>
</dbReference>
<keyword evidence="3 6" id="KW-0418">Kinase</keyword>
<protein>
    <recommendedName>
        <fullName evidence="6">GTP-dependent dephospho-CoA kinase</fullName>
        <ecNumber evidence="6">2.7.1.237</ecNumber>
    </recommendedName>
    <alternativeName>
        <fullName evidence="6">Dephospho-coenzyme A kinase</fullName>
        <shortName evidence="6">DPCK</shortName>
    </alternativeName>
</protein>
<evidence type="ECO:0000256" key="6">
    <source>
        <dbReference type="HAMAP-Rule" id="MF_00590"/>
    </source>
</evidence>
<keyword evidence="5 6" id="KW-0342">GTP-binding</keyword>
<dbReference type="Pfam" id="PF04019">
    <property type="entry name" value="DUF359"/>
    <property type="match status" value="1"/>
</dbReference>
<keyword evidence="2 6" id="KW-0547">Nucleotide-binding</keyword>
<dbReference type="GO" id="GO:0016301">
    <property type="term" value="F:kinase activity"/>
    <property type="evidence" value="ECO:0007669"/>
    <property type="project" value="UniProtKB-UniRule"/>
</dbReference>
<comment type="function">
    <text evidence="6">Catalyzes the GTP-dependent phosphorylation of the 3'-hydroxyl group of dephosphocoenzyme A to form coenzyme A (CoA).</text>
</comment>
<evidence type="ECO:0000256" key="5">
    <source>
        <dbReference type="ARBA" id="ARBA00023134"/>
    </source>
</evidence>
<dbReference type="RefSeq" id="WP_162318348.1">
    <property type="nucleotide sequence ID" value="NZ_JAHQXF010000002.1"/>
</dbReference>
<evidence type="ECO:0000313" key="7">
    <source>
        <dbReference type="EMBL" id="MBV0925525.1"/>
    </source>
</evidence>
<comment type="caution">
    <text evidence="6">Lacks conserved residue(s) required for the propagation of feature annotation.</text>
</comment>
<evidence type="ECO:0000256" key="1">
    <source>
        <dbReference type="ARBA" id="ARBA00022679"/>
    </source>
</evidence>
<feature type="binding site" evidence="6">
    <location>
        <position position="120"/>
    </location>
    <ligand>
        <name>GTP</name>
        <dbReference type="ChEBI" id="CHEBI:37565"/>
    </ligand>
</feature>
<feature type="binding site" evidence="6">
    <location>
        <position position="62"/>
    </location>
    <ligand>
        <name>GTP</name>
        <dbReference type="ChEBI" id="CHEBI:37565"/>
    </ligand>
</feature>
<dbReference type="OrthoDB" id="15447at2157"/>
<comment type="similarity">
    <text evidence="6">Belongs to the GTP-dependent DPCK family.</text>
</comment>
<dbReference type="PANTHER" id="PTHR40732:SF1">
    <property type="entry name" value="GTP-DEPENDENT DEPHOSPHO-COA KINASE"/>
    <property type="match status" value="1"/>
</dbReference>
<evidence type="ECO:0000256" key="3">
    <source>
        <dbReference type="ARBA" id="ARBA00022777"/>
    </source>
</evidence>